<feature type="transmembrane region" description="Helical" evidence="2">
    <location>
        <begin position="101"/>
        <end position="130"/>
    </location>
</feature>
<dbReference type="InterPro" id="IPR010380">
    <property type="entry name" value="DUF975"/>
</dbReference>
<evidence type="ECO:0000259" key="3">
    <source>
        <dbReference type="Pfam" id="PF25231"/>
    </source>
</evidence>
<keyword evidence="2" id="KW-0472">Membrane</keyword>
<keyword evidence="2" id="KW-1133">Transmembrane helix</keyword>
<name>A0ABS5U006_9CELL</name>
<feature type="domain" description="DUF7847" evidence="3">
    <location>
        <begin position="205"/>
        <end position="290"/>
    </location>
</feature>
<feature type="compositionally biased region" description="Basic and acidic residues" evidence="1">
    <location>
        <begin position="1"/>
        <end position="10"/>
    </location>
</feature>
<reference evidence="4 5" key="1">
    <citation type="submission" date="2021-05" db="EMBL/GenBank/DDBJ databases">
        <title>Description of Cellulomonas sp. DKR-3 sp. nov.</title>
        <authorList>
            <person name="Dahal R.H."/>
            <person name="Chaudhary D.K."/>
        </authorList>
    </citation>
    <scope>NUCLEOTIDE SEQUENCE [LARGE SCALE GENOMIC DNA]</scope>
    <source>
        <strain evidence="4 5">DKR-3</strain>
    </source>
</reference>
<dbReference type="InterPro" id="IPR057169">
    <property type="entry name" value="DUF7847"/>
</dbReference>
<proteinExistence type="predicted"/>
<evidence type="ECO:0000313" key="5">
    <source>
        <dbReference type="Proteomes" id="UP000722125"/>
    </source>
</evidence>
<feature type="compositionally biased region" description="Pro residues" evidence="1">
    <location>
        <begin position="44"/>
        <end position="68"/>
    </location>
</feature>
<dbReference type="PANTHER" id="PTHR40076">
    <property type="entry name" value="MEMBRANE PROTEIN-RELATED"/>
    <property type="match status" value="1"/>
</dbReference>
<feature type="region of interest" description="Disordered" evidence="1">
    <location>
        <begin position="1"/>
        <end position="77"/>
    </location>
</feature>
<dbReference type="Proteomes" id="UP000722125">
    <property type="component" value="Unassembled WGS sequence"/>
</dbReference>
<keyword evidence="2" id="KW-0812">Transmembrane</keyword>
<evidence type="ECO:0000256" key="1">
    <source>
        <dbReference type="SAM" id="MobiDB-lite"/>
    </source>
</evidence>
<feature type="transmembrane region" description="Helical" evidence="2">
    <location>
        <begin position="260"/>
        <end position="293"/>
    </location>
</feature>
<gene>
    <name evidence="4" type="ORF">KIN34_10635</name>
</gene>
<dbReference type="PANTHER" id="PTHR40076:SF1">
    <property type="entry name" value="MEMBRANE PROTEIN"/>
    <property type="match status" value="1"/>
</dbReference>
<evidence type="ECO:0000256" key="2">
    <source>
        <dbReference type="SAM" id="Phobius"/>
    </source>
</evidence>
<dbReference type="EMBL" id="JAHBOH010000001">
    <property type="protein sequence ID" value="MBT0994740.1"/>
    <property type="molecule type" value="Genomic_DNA"/>
</dbReference>
<comment type="caution">
    <text evidence="4">The sequence shown here is derived from an EMBL/GenBank/DDBJ whole genome shotgun (WGS) entry which is preliminary data.</text>
</comment>
<feature type="transmembrane region" description="Helical" evidence="2">
    <location>
        <begin position="196"/>
        <end position="215"/>
    </location>
</feature>
<keyword evidence="5" id="KW-1185">Reference proteome</keyword>
<dbReference type="RefSeq" id="WP_214350167.1">
    <property type="nucleotide sequence ID" value="NZ_JAHBOH010000001.1"/>
</dbReference>
<sequence>MSDTTPRPEDENAPVPPADGGSPQPPESPLAPSAPAAPAEPTGAYPPPPAQPSGAYPPPASPPPPAAPAPGGYGAPDGQPVDVMQAFTWGWKKFTENVGPILLGILGYLVATAIIVGVLYAVLAATLLGTSDDLVLHDDGSITYGSGPNFFVLLVVGGLITLVTVVLFSILQAGFVQAALRLSRGEALSVDTFYRFRNLGAVVVAALLVGVLTAVGYALCYLPGIAVAFFAQFTLYYVVDRGLGAVDALKASFELVKNNLGPVALLSLGIVVVSAVGSLLCGVGLFVALPLALLAQAYFYRRLNGEPVAA</sequence>
<evidence type="ECO:0000313" key="4">
    <source>
        <dbReference type="EMBL" id="MBT0994740.1"/>
    </source>
</evidence>
<protein>
    <recommendedName>
        <fullName evidence="3">DUF7847 domain-containing protein</fullName>
    </recommendedName>
</protein>
<feature type="transmembrane region" description="Helical" evidence="2">
    <location>
        <begin position="150"/>
        <end position="175"/>
    </location>
</feature>
<organism evidence="4 5">
    <name type="scientific">Cellulomonas fulva</name>
    <dbReference type="NCBI Taxonomy" id="2835530"/>
    <lineage>
        <taxon>Bacteria</taxon>
        <taxon>Bacillati</taxon>
        <taxon>Actinomycetota</taxon>
        <taxon>Actinomycetes</taxon>
        <taxon>Micrococcales</taxon>
        <taxon>Cellulomonadaceae</taxon>
        <taxon>Cellulomonas</taxon>
    </lineage>
</organism>
<accession>A0ABS5U006</accession>
<dbReference type="Pfam" id="PF25231">
    <property type="entry name" value="DUF7847"/>
    <property type="match status" value="1"/>
</dbReference>
<feature type="compositionally biased region" description="Low complexity" evidence="1">
    <location>
        <begin position="30"/>
        <end position="43"/>
    </location>
</feature>